<dbReference type="SUPFAM" id="SSF50156">
    <property type="entry name" value="PDZ domain-like"/>
    <property type="match status" value="1"/>
</dbReference>
<evidence type="ECO:0000256" key="1">
    <source>
        <dbReference type="ARBA" id="ARBA00004496"/>
    </source>
</evidence>
<feature type="compositionally biased region" description="Polar residues" evidence="4">
    <location>
        <begin position="468"/>
        <end position="477"/>
    </location>
</feature>
<feature type="compositionally biased region" description="Low complexity" evidence="4">
    <location>
        <begin position="325"/>
        <end position="362"/>
    </location>
</feature>
<feature type="compositionally biased region" description="Polar residues" evidence="4">
    <location>
        <begin position="132"/>
        <end position="154"/>
    </location>
</feature>
<feature type="compositionally biased region" description="Polar residues" evidence="4">
    <location>
        <begin position="491"/>
        <end position="508"/>
    </location>
</feature>
<feature type="compositionally biased region" description="Low complexity" evidence="4">
    <location>
        <begin position="639"/>
        <end position="657"/>
    </location>
</feature>
<feature type="compositionally biased region" description="Polar residues" evidence="4">
    <location>
        <begin position="243"/>
        <end position="259"/>
    </location>
</feature>
<keyword evidence="6" id="KW-1185">Reference proteome</keyword>
<dbReference type="PANTHER" id="PTHR24214:SF38">
    <property type="entry name" value="PDZ AND LIM DOMAIN PROTEIN ZASP-RELATED"/>
    <property type="match status" value="1"/>
</dbReference>
<sequence length="1079" mass="115089">METIWLQRSSTDIPWGFRLVGGREFGVPLSVQRVTPGSVAAAGLGPGDLVLKVGNVMATNLEHNDAMELVKQAGNILQLTIKKDPSGSAPLSPGSSYGSQNSIQIDSGFKTAPRGGSSNNSGSNIVFSSGNATPNYSTTPRNYGSQIQQSQPQYGTRIEIQRVAPSQPQQQQQQQQQQQRQQPQRSFSNNYSNDYNDSGGVSFPDYTLAYKQQGPVHDSPGGPVDLRGSSGDLHYGGGGEPASQPSQPPQNISYSTQSLPRGMGGYNNSNNAAADRDAFSGFGGPPAYEPRSYNAPQPSSYSPGYPGDSNRANSSVGFNTGIPFQASQPQQQQQQRQQPQQQPQSYASPAVQQASYQPSPSYNNAPQSYNTPGSAGPMSPQPYSNPMSPRSQPNVQPAFSNSVDRRQAPSPYGGNVDTGTPSSNFYQSNKQPSSNYGGNDNSFRSGGFDQSNLHGSGSNIYATLPHTKPSSSYGSPANNNNNNNNNNNSNTPRVATTANFNLYNSAPQPYSAPKPFTPTQPSNNFSPTPSYTANNSAPTPYSPAPYSAGPKPYQSPMSPVSSSGQQQPLTRRVSFDQSVPDNSGSSFSPRGYHVKSPPPPPAPVPAPYTPVSPGYGQHDADFPSPPGITDFGAPPQPQPSFSRQSSRGNNPYSSPSPYGAPPGGPMSPSSGTGSGYGQGYGANRGYEPVGVSSGMDNLNLGSPAAYEPPPPPAPVPPPPPPPPPPPSGPPPPPAPPLNNWNPTPYRRPNTQPDNEDDGEKVPDQLLNTMLKSQKGGGPKPFSYGIDLSELKKKIGPPTAPKPRKGGGGGRPEPDEYQDDPREAARGPPKKPAGYVQSDYFLNRDGGPRSEIDDSSINVNMGTNPKKQSKSFKVLQWMTETEQDDAKDEEKQAESGEPTQKTRRSKDPERRHNADDDEMRFSGLHSKADIPSKAFGRLQKMPSEDRSPVTQNGKDTLDVGDGEEGVGNYDETSIRYKGKHIPSPSFRVLQTWAEHDPDNFTGPAGGSKKEEEDDDLPETLNSEEMVDKRYKGGNIPSKVFKVLQKAVGDDTPEEQQPTTSDAPTPAPAPAPASEAPATDF</sequence>
<dbReference type="RefSeq" id="XP_035824146.1">
    <property type="nucleotide sequence ID" value="XM_035968253.1"/>
</dbReference>
<keyword evidence="2" id="KW-0963">Cytoplasm</keyword>
<evidence type="ECO:0000259" key="5">
    <source>
        <dbReference type="PROSITE" id="PS50106"/>
    </source>
</evidence>
<dbReference type="SMART" id="SM00228">
    <property type="entry name" value="PDZ"/>
    <property type="match status" value="1"/>
</dbReference>
<evidence type="ECO:0000313" key="7">
    <source>
        <dbReference type="RefSeq" id="XP_035824146.1"/>
    </source>
</evidence>
<proteinExistence type="predicted"/>
<evidence type="ECO:0000313" key="6">
    <source>
        <dbReference type="Proteomes" id="UP000694888"/>
    </source>
</evidence>
<dbReference type="CDD" id="cd23068">
    <property type="entry name" value="PDZ_ZASP52-like"/>
    <property type="match status" value="1"/>
</dbReference>
<dbReference type="GeneID" id="101848098"/>
<keyword evidence="3" id="KW-0862">Zinc</keyword>
<reference evidence="7" key="1">
    <citation type="submission" date="2025-08" db="UniProtKB">
        <authorList>
            <consortium name="RefSeq"/>
        </authorList>
    </citation>
    <scope>IDENTIFICATION</scope>
</reference>
<comment type="subcellular location">
    <subcellularLocation>
        <location evidence="1">Cytoplasm</location>
    </subcellularLocation>
</comment>
<feature type="compositionally biased region" description="Gly residues" evidence="4">
    <location>
        <begin position="672"/>
        <end position="682"/>
    </location>
</feature>
<feature type="compositionally biased region" description="Basic and acidic residues" evidence="4">
    <location>
        <begin position="904"/>
        <end position="913"/>
    </location>
</feature>
<evidence type="ECO:0000256" key="3">
    <source>
        <dbReference type="ARBA" id="ARBA00023038"/>
    </source>
</evidence>
<feature type="compositionally biased region" description="Pro residues" evidence="4">
    <location>
        <begin position="706"/>
        <end position="736"/>
    </location>
</feature>
<keyword evidence="3" id="KW-0440">LIM domain</keyword>
<feature type="compositionally biased region" description="Low complexity" evidence="4">
    <location>
        <begin position="86"/>
        <end position="99"/>
    </location>
</feature>
<dbReference type="InterPro" id="IPR050604">
    <property type="entry name" value="PDZ-LIM_domain"/>
</dbReference>
<feature type="compositionally biased region" description="Polar residues" evidence="4">
    <location>
        <begin position="738"/>
        <end position="752"/>
    </location>
</feature>
<name>A0ABM1VP04_APLCA</name>
<feature type="compositionally biased region" description="Polar residues" evidence="4">
    <location>
        <begin position="381"/>
        <end position="402"/>
    </location>
</feature>
<feature type="compositionally biased region" description="Polar residues" evidence="4">
    <location>
        <begin position="555"/>
        <end position="588"/>
    </location>
</feature>
<keyword evidence="3" id="KW-0479">Metal-binding</keyword>
<organism evidence="6 7">
    <name type="scientific">Aplysia californica</name>
    <name type="common">California sea hare</name>
    <dbReference type="NCBI Taxonomy" id="6500"/>
    <lineage>
        <taxon>Eukaryota</taxon>
        <taxon>Metazoa</taxon>
        <taxon>Spiralia</taxon>
        <taxon>Lophotrochozoa</taxon>
        <taxon>Mollusca</taxon>
        <taxon>Gastropoda</taxon>
        <taxon>Heterobranchia</taxon>
        <taxon>Euthyneura</taxon>
        <taxon>Tectipleura</taxon>
        <taxon>Aplysiida</taxon>
        <taxon>Aplysioidea</taxon>
        <taxon>Aplysiidae</taxon>
        <taxon>Aplysia</taxon>
    </lineage>
</organism>
<feature type="domain" description="PDZ" evidence="5">
    <location>
        <begin position="3"/>
        <end position="85"/>
    </location>
</feature>
<feature type="compositionally biased region" description="Low complexity" evidence="4">
    <location>
        <begin position="115"/>
        <end position="131"/>
    </location>
</feature>
<feature type="region of interest" description="Disordered" evidence="4">
    <location>
        <begin position="84"/>
        <end position="968"/>
    </location>
</feature>
<feature type="compositionally biased region" description="Pro residues" evidence="4">
    <location>
        <begin position="596"/>
        <end position="610"/>
    </location>
</feature>
<feature type="compositionally biased region" description="Polar residues" evidence="4">
    <location>
        <begin position="519"/>
        <end position="535"/>
    </location>
</feature>
<feature type="compositionally biased region" description="Low complexity" evidence="4">
    <location>
        <begin position="1070"/>
        <end position="1079"/>
    </location>
</feature>
<dbReference type="PROSITE" id="PS50106">
    <property type="entry name" value="PDZ"/>
    <property type="match status" value="1"/>
</dbReference>
<dbReference type="Gene3D" id="2.30.42.10">
    <property type="match status" value="1"/>
</dbReference>
<dbReference type="Proteomes" id="UP000694888">
    <property type="component" value="Unplaced"/>
</dbReference>
<dbReference type="PANTHER" id="PTHR24214">
    <property type="entry name" value="PDZ AND LIM DOMAIN PROTEIN ZASP"/>
    <property type="match status" value="1"/>
</dbReference>
<feature type="region of interest" description="Disordered" evidence="4">
    <location>
        <begin position="993"/>
        <end position="1079"/>
    </location>
</feature>
<feature type="compositionally biased region" description="Low complexity" evidence="4">
    <location>
        <begin position="298"/>
        <end position="307"/>
    </location>
</feature>
<feature type="compositionally biased region" description="Low complexity" evidence="4">
    <location>
        <begin position="478"/>
        <end position="490"/>
    </location>
</feature>
<feature type="compositionally biased region" description="Polar residues" evidence="4">
    <location>
        <begin position="854"/>
        <end position="865"/>
    </location>
</feature>
<accession>A0ABM1VP04</accession>
<protein>
    <submittedName>
        <fullName evidence="7">Trithorax group protein osa</fullName>
    </submittedName>
</protein>
<feature type="compositionally biased region" description="Low complexity" evidence="4">
    <location>
        <begin position="167"/>
        <end position="198"/>
    </location>
</feature>
<feature type="compositionally biased region" description="Low complexity" evidence="4">
    <location>
        <begin position="536"/>
        <end position="552"/>
    </location>
</feature>
<feature type="compositionally biased region" description="Polar residues" evidence="4">
    <location>
        <begin position="363"/>
        <end position="373"/>
    </location>
</feature>
<evidence type="ECO:0000256" key="4">
    <source>
        <dbReference type="SAM" id="MobiDB-lite"/>
    </source>
</evidence>
<dbReference type="InterPro" id="IPR001478">
    <property type="entry name" value="PDZ"/>
</dbReference>
<dbReference type="InterPro" id="IPR036034">
    <property type="entry name" value="PDZ_sf"/>
</dbReference>
<feature type="compositionally biased region" description="Polar residues" evidence="4">
    <location>
        <begin position="417"/>
        <end position="461"/>
    </location>
</feature>
<gene>
    <name evidence="7" type="primary">LOC101848098</name>
</gene>
<evidence type="ECO:0000256" key="2">
    <source>
        <dbReference type="ARBA" id="ARBA00022490"/>
    </source>
</evidence>
<dbReference type="PRINTS" id="PR01217">
    <property type="entry name" value="PRICHEXTENSN"/>
</dbReference>
<dbReference type="Pfam" id="PF00595">
    <property type="entry name" value="PDZ"/>
    <property type="match status" value="1"/>
</dbReference>